<proteinExistence type="predicted"/>
<dbReference type="EMBL" id="JBHLTQ010000007">
    <property type="protein sequence ID" value="MFC0605836.1"/>
    <property type="molecule type" value="Genomic_DNA"/>
</dbReference>
<evidence type="ECO:0000313" key="1">
    <source>
        <dbReference type="EMBL" id="MFC0605836.1"/>
    </source>
</evidence>
<dbReference type="Pfam" id="PF13573">
    <property type="entry name" value="SprB"/>
    <property type="match status" value="10"/>
</dbReference>
<reference evidence="1 2" key="1">
    <citation type="submission" date="2024-09" db="EMBL/GenBank/DDBJ databases">
        <authorList>
            <person name="Sun Q."/>
            <person name="Mori K."/>
        </authorList>
    </citation>
    <scope>NUCLEOTIDE SEQUENCE [LARGE SCALE GENOMIC DNA]</scope>
    <source>
        <strain evidence="1 2">NCAIM B.02481</strain>
    </source>
</reference>
<feature type="non-terminal residue" evidence="1">
    <location>
        <position position="1440"/>
    </location>
</feature>
<dbReference type="Gene3D" id="2.60.40.740">
    <property type="match status" value="7"/>
</dbReference>
<evidence type="ECO:0000313" key="2">
    <source>
        <dbReference type="Proteomes" id="UP001589832"/>
    </source>
</evidence>
<dbReference type="RefSeq" id="WP_386065176.1">
    <property type="nucleotide sequence ID" value="NZ_JBHLTQ010000007.1"/>
</dbReference>
<organism evidence="1 2">
    <name type="scientific">Winogradskyella pulchriflava</name>
    <dbReference type="NCBI Taxonomy" id="1110688"/>
    <lineage>
        <taxon>Bacteria</taxon>
        <taxon>Pseudomonadati</taxon>
        <taxon>Bacteroidota</taxon>
        <taxon>Flavobacteriia</taxon>
        <taxon>Flavobacteriales</taxon>
        <taxon>Flavobacteriaceae</taxon>
        <taxon>Winogradskyella</taxon>
    </lineage>
</organism>
<gene>
    <name evidence="1" type="ORF">ACFFGA_14815</name>
</gene>
<keyword evidence="2" id="KW-1185">Reference proteome</keyword>
<dbReference type="Proteomes" id="UP001589832">
    <property type="component" value="Unassembled WGS sequence"/>
</dbReference>
<comment type="caution">
    <text evidence="1">The sequence shown here is derived from an EMBL/GenBank/DDBJ whole genome shotgun (WGS) entry which is preliminary data.</text>
</comment>
<name>A0ABV6QEZ2_9FLAO</name>
<protein>
    <submittedName>
        <fullName evidence="1">Beta strand repeat-containing protein</fullName>
    </submittedName>
</protein>
<sequence>MKNKYNCISVVSIRKAMIIALFIMLPVLLVAQQSPSIQSGVTFQWEEAIQPTTISPATIKSITIDGQLYNTFVVPTAYEMTRLGPDGHGPNKILRNGITLANSSNVPNWNSIALSAFQDKNLNHYFTANPNGRNICLNFAAVETTDAQKQTIFYSPSIPANEGGVLAVTERNVNNCFHIAIYGTPLGGGPEQLLGQTFVRPNNGALSGPQNGPPNPNTDYWRSNRVVENNGTIGIALFYLSDIVPTGSKITKIEFNASTRDHGDGKFFLLQKYAVDQVEVECIDDKFDGDLNFHNNVPNNSTYSLVSGPTPAGQDFILQPNGMYSYTPMPGFTGDVTFEYEVCLPPPNTSVCDRATVTMTFVNLPTMPEANVSCGSGDDDFTITVTSPLGSEYEYSLNGGPYQSSPDFNNLPEGSYTLSVQSTYSLCSNMNPTPIILDNLELSGTVSNVLCKSDASGAIDISVSGGKLPYTYSWSNGATTEDISGIIAGNYTVTITDANGCTISDDYTVSEPTEILTSTINSTTDVLCNGDATGAIDLTISGGTAPYTVLWDNGSTNQDLSNLAAGDYEVTITDANGCTTTNNATINQPSETLSATVTNITNVDCNGGANGSITVEAAGGTSPYQYSIDNGATNQGSGLFENLTAGAYTILITDDNDCTTTVNATVTQPNTLTVSIVDVNDVDCSGEASGDITIEVNGGTQPYSYSWSNSATSQNLTDIIAGNYTVTVTDANGCTASTNTTVSEPANPLSINISKIDANTAQGCTNGQATADVSGGTAPYSYLWSASANNQTNATATNLPVGTHSVTVTDANGCQLTQSIVIVCVNTCDAEITIGNITNVLCVGDATGSGTVSASSNANPGATFTFTWSNGQVDSGVTSSTINNVTAGVYDVSVTIDGTVCQPVEETISITEPNNALDLTVSSTDEMGPSTGDGTASATATGGVEPYTFLWSPGGETTQNISGLTSGTYTVTVTDANGCTDTSTVTVNPGTCKNLSISGSSTPVTCNGESNGTVTAVVSNGTGPFTYAWDTLPDTTSSVSNLPAGSYTVTVTDQTTLCTQSTTITVNEPNALSSDIAVTNILCKGDSTGSVDLTVNGGTPPYTYLWNTGATTEDLVNVIAGTYSVTITDFNGCTTTNQSTVQEPSENVSGSITQITNVDCSGQSTGSITAEGTGGIPPYTYSIDSGSTSQTNGLFENLASGTYTILITDANGCIYNVSGTIETDDSENPEISAPSTITIEGCSASDITSSNALFAYSTVESGDVQGIFASNVDYNASDDFNIESITYIDVITSTNNCPITVLRTFTITDNCGNSATTTQTITVQDTTPPTFTAPADLTIECDVDPTDLSITGDVTDEADNCSNGLEATYSDTVAAGSCANESTITRTWSLTDECNNTTTLVQTINVVDTTAPTFTVPTDLTIECDVDSTDLSITGDVTDE</sequence>
<accession>A0ABV6QEZ2</accession>
<dbReference type="InterPro" id="IPR025667">
    <property type="entry name" value="SprB_repeat"/>
</dbReference>